<proteinExistence type="predicted"/>
<sequence length="161" mass="17643">MKDCDGKRKFELGPIVTMSCHPWDSNAKNKTHQIPPQQDSPVPHMPANKPRSNPLQAQVAPHEPSQHNEPRIPGPSPSSKPHEDVLTCEPEPEVALTQSTEDPFARPTTPHSVIIIDNTPIGSPPPHSPSQTTPPSPCVTPHSDDDTCQEFTDLRLTLMIP</sequence>
<dbReference type="Proteomes" id="UP000765509">
    <property type="component" value="Unassembled WGS sequence"/>
</dbReference>
<evidence type="ECO:0000313" key="2">
    <source>
        <dbReference type="EMBL" id="MBW0534941.1"/>
    </source>
</evidence>
<comment type="caution">
    <text evidence="2">The sequence shown here is derived from an EMBL/GenBank/DDBJ whole genome shotgun (WGS) entry which is preliminary data.</text>
</comment>
<accession>A0A9Q3I9F2</accession>
<feature type="region of interest" description="Disordered" evidence="1">
    <location>
        <begin position="1"/>
        <end position="147"/>
    </location>
</feature>
<feature type="compositionally biased region" description="Pro residues" evidence="1">
    <location>
        <begin position="122"/>
        <end position="138"/>
    </location>
</feature>
<feature type="compositionally biased region" description="Polar residues" evidence="1">
    <location>
        <begin position="26"/>
        <end position="40"/>
    </location>
</feature>
<gene>
    <name evidence="2" type="ORF">O181_074656</name>
</gene>
<dbReference type="EMBL" id="AVOT02039825">
    <property type="protein sequence ID" value="MBW0534941.1"/>
    <property type="molecule type" value="Genomic_DNA"/>
</dbReference>
<evidence type="ECO:0000256" key="1">
    <source>
        <dbReference type="SAM" id="MobiDB-lite"/>
    </source>
</evidence>
<organism evidence="2 3">
    <name type="scientific">Austropuccinia psidii MF-1</name>
    <dbReference type="NCBI Taxonomy" id="1389203"/>
    <lineage>
        <taxon>Eukaryota</taxon>
        <taxon>Fungi</taxon>
        <taxon>Dikarya</taxon>
        <taxon>Basidiomycota</taxon>
        <taxon>Pucciniomycotina</taxon>
        <taxon>Pucciniomycetes</taxon>
        <taxon>Pucciniales</taxon>
        <taxon>Sphaerophragmiaceae</taxon>
        <taxon>Austropuccinia</taxon>
    </lineage>
</organism>
<evidence type="ECO:0000313" key="3">
    <source>
        <dbReference type="Proteomes" id="UP000765509"/>
    </source>
</evidence>
<name>A0A9Q3I9F2_9BASI</name>
<protein>
    <submittedName>
        <fullName evidence="2">Uncharacterized protein</fullName>
    </submittedName>
</protein>
<dbReference type="AlphaFoldDB" id="A0A9Q3I9F2"/>
<keyword evidence="3" id="KW-1185">Reference proteome</keyword>
<feature type="compositionally biased region" description="Basic and acidic residues" evidence="1">
    <location>
        <begin position="1"/>
        <end position="11"/>
    </location>
</feature>
<reference evidence="2" key="1">
    <citation type="submission" date="2021-03" db="EMBL/GenBank/DDBJ databases">
        <title>Draft genome sequence of rust myrtle Austropuccinia psidii MF-1, a brazilian biotype.</title>
        <authorList>
            <person name="Quecine M.C."/>
            <person name="Pachon D.M.R."/>
            <person name="Bonatelli M.L."/>
            <person name="Correr F.H."/>
            <person name="Franceschini L.M."/>
            <person name="Leite T.F."/>
            <person name="Margarido G.R.A."/>
            <person name="Almeida C.A."/>
            <person name="Ferrarezi J.A."/>
            <person name="Labate C.A."/>
        </authorList>
    </citation>
    <scope>NUCLEOTIDE SEQUENCE</scope>
    <source>
        <strain evidence="2">MF-1</strain>
    </source>
</reference>